<sequence>VDFDLRQWLLILGPVIIIGVLLHGYLRMRAGQNELKMQLDKSFV</sequence>
<gene>
    <name evidence="2" type="ORF">METZ01_LOCUS166107</name>
</gene>
<feature type="transmembrane region" description="Helical" evidence="1">
    <location>
        <begin position="6"/>
        <end position="26"/>
    </location>
</feature>
<feature type="non-terminal residue" evidence="2">
    <location>
        <position position="1"/>
    </location>
</feature>
<keyword evidence="1" id="KW-0472">Membrane</keyword>
<keyword evidence="1" id="KW-1133">Transmembrane helix</keyword>
<keyword evidence="1" id="KW-0812">Transmembrane</keyword>
<evidence type="ECO:0000313" key="2">
    <source>
        <dbReference type="EMBL" id="SVB13253.1"/>
    </source>
</evidence>
<proteinExistence type="predicted"/>
<organism evidence="2">
    <name type="scientific">marine metagenome</name>
    <dbReference type="NCBI Taxonomy" id="408172"/>
    <lineage>
        <taxon>unclassified sequences</taxon>
        <taxon>metagenomes</taxon>
        <taxon>ecological metagenomes</taxon>
    </lineage>
</organism>
<accession>A0A382BJB5</accession>
<reference evidence="2" key="1">
    <citation type="submission" date="2018-05" db="EMBL/GenBank/DDBJ databases">
        <authorList>
            <person name="Lanie J.A."/>
            <person name="Ng W.-L."/>
            <person name="Kazmierczak K.M."/>
            <person name="Andrzejewski T.M."/>
            <person name="Davidsen T.M."/>
            <person name="Wayne K.J."/>
            <person name="Tettelin H."/>
            <person name="Glass J.I."/>
            <person name="Rusch D."/>
            <person name="Podicherti R."/>
            <person name="Tsui H.-C.T."/>
            <person name="Winkler M.E."/>
        </authorList>
    </citation>
    <scope>NUCLEOTIDE SEQUENCE</scope>
</reference>
<evidence type="ECO:0000256" key="1">
    <source>
        <dbReference type="SAM" id="Phobius"/>
    </source>
</evidence>
<dbReference type="EMBL" id="UINC01029839">
    <property type="protein sequence ID" value="SVB13253.1"/>
    <property type="molecule type" value="Genomic_DNA"/>
</dbReference>
<dbReference type="AlphaFoldDB" id="A0A382BJB5"/>
<feature type="non-terminal residue" evidence="2">
    <location>
        <position position="44"/>
    </location>
</feature>
<name>A0A382BJB5_9ZZZZ</name>
<protein>
    <submittedName>
        <fullName evidence="2">Uncharacterized protein</fullName>
    </submittedName>
</protein>